<accession>A0A9W7DGA8</accession>
<dbReference type="EMBL" id="BSXU01001833">
    <property type="protein sequence ID" value="GMG31505.1"/>
    <property type="molecule type" value="Genomic_DNA"/>
</dbReference>
<name>A0A9W7DGA8_AMBMO</name>
<dbReference type="Proteomes" id="UP001165063">
    <property type="component" value="Unassembled WGS sequence"/>
</dbReference>
<dbReference type="EC" id="2.1.1.348" evidence="1"/>
<evidence type="ECO:0000313" key="8">
    <source>
        <dbReference type="EMBL" id="GMG31505.1"/>
    </source>
</evidence>
<keyword evidence="2" id="KW-0489">Methyltransferase</keyword>
<evidence type="ECO:0000256" key="6">
    <source>
        <dbReference type="PROSITE-ProRule" id="PRU00489"/>
    </source>
</evidence>
<evidence type="ECO:0000256" key="7">
    <source>
        <dbReference type="SAM" id="MobiDB-lite"/>
    </source>
</evidence>
<feature type="compositionally biased region" description="Polar residues" evidence="7">
    <location>
        <begin position="73"/>
        <end position="89"/>
    </location>
</feature>
<dbReference type="GO" id="GO:0001734">
    <property type="term" value="F:mRNA m(6)A methyltransferase activity"/>
    <property type="evidence" value="ECO:0007669"/>
    <property type="project" value="UniProtKB-EC"/>
</dbReference>
<keyword evidence="9" id="KW-1185">Reference proteome</keyword>
<evidence type="ECO:0000256" key="3">
    <source>
        <dbReference type="ARBA" id="ARBA00022679"/>
    </source>
</evidence>
<comment type="catalytic activity">
    <reaction evidence="5">
        <text>an adenosine in mRNA + S-adenosyl-L-methionine = an N(6)-methyladenosine in mRNA + S-adenosyl-L-homocysteine + H(+)</text>
        <dbReference type="Rhea" id="RHEA:55584"/>
        <dbReference type="Rhea" id="RHEA-COMP:12414"/>
        <dbReference type="Rhea" id="RHEA-COMP:12417"/>
        <dbReference type="ChEBI" id="CHEBI:15378"/>
        <dbReference type="ChEBI" id="CHEBI:57856"/>
        <dbReference type="ChEBI" id="CHEBI:59789"/>
        <dbReference type="ChEBI" id="CHEBI:74411"/>
        <dbReference type="ChEBI" id="CHEBI:74449"/>
        <dbReference type="EC" id="2.1.1.348"/>
    </reaction>
</comment>
<feature type="compositionally biased region" description="Low complexity" evidence="7">
    <location>
        <begin position="27"/>
        <end position="38"/>
    </location>
</feature>
<keyword evidence="4" id="KW-0949">S-adenosyl-L-methionine</keyword>
<organism evidence="8 9">
    <name type="scientific">Ambrosiozyma monospora</name>
    <name type="common">Yeast</name>
    <name type="synonym">Endomycopsis monosporus</name>
    <dbReference type="NCBI Taxonomy" id="43982"/>
    <lineage>
        <taxon>Eukaryota</taxon>
        <taxon>Fungi</taxon>
        <taxon>Dikarya</taxon>
        <taxon>Ascomycota</taxon>
        <taxon>Saccharomycotina</taxon>
        <taxon>Pichiomycetes</taxon>
        <taxon>Pichiales</taxon>
        <taxon>Pichiaceae</taxon>
        <taxon>Ambrosiozyma</taxon>
    </lineage>
</organism>
<dbReference type="InterPro" id="IPR029063">
    <property type="entry name" value="SAM-dependent_MTases_sf"/>
</dbReference>
<dbReference type="PANTHER" id="PTHR12829:SF7">
    <property type="entry name" value="N6-ADENOSINE-METHYLTRANSFERASE CATALYTIC SUBUNIT"/>
    <property type="match status" value="1"/>
</dbReference>
<dbReference type="GO" id="GO:0036396">
    <property type="term" value="C:RNA N6-methyladenosine methyltransferase complex"/>
    <property type="evidence" value="ECO:0007669"/>
    <property type="project" value="TreeGrafter"/>
</dbReference>
<evidence type="ECO:0000256" key="1">
    <source>
        <dbReference type="ARBA" id="ARBA00012160"/>
    </source>
</evidence>
<evidence type="ECO:0000256" key="4">
    <source>
        <dbReference type="ARBA" id="ARBA00022691"/>
    </source>
</evidence>
<protein>
    <recommendedName>
        <fullName evidence="1">mRNA m(6)A methyltransferase</fullName>
        <ecNumber evidence="1">2.1.1.348</ecNumber>
    </recommendedName>
</protein>
<reference evidence="8" key="1">
    <citation type="submission" date="2023-04" db="EMBL/GenBank/DDBJ databases">
        <title>Ambrosiozyma monospora NBRC 1965.</title>
        <authorList>
            <person name="Ichikawa N."/>
            <person name="Sato H."/>
            <person name="Tonouchi N."/>
        </authorList>
    </citation>
    <scope>NUCLEOTIDE SEQUENCE</scope>
    <source>
        <strain evidence="8">NBRC 1965</strain>
    </source>
</reference>
<evidence type="ECO:0000313" key="9">
    <source>
        <dbReference type="Proteomes" id="UP001165063"/>
    </source>
</evidence>
<feature type="compositionally biased region" description="Low complexity" evidence="7">
    <location>
        <begin position="7"/>
        <end position="18"/>
    </location>
</feature>
<evidence type="ECO:0000256" key="5">
    <source>
        <dbReference type="ARBA" id="ARBA00048957"/>
    </source>
</evidence>
<feature type="region of interest" description="Disordered" evidence="7">
    <location>
        <begin position="1"/>
        <end position="94"/>
    </location>
</feature>
<dbReference type="PROSITE" id="PS51143">
    <property type="entry name" value="MT_A70"/>
    <property type="match status" value="1"/>
</dbReference>
<gene>
    <name evidence="8" type="ORF">Amon01_000399600</name>
</gene>
<dbReference type="AlphaFoldDB" id="A0A9W7DGA8"/>
<dbReference type="GO" id="GO:0005634">
    <property type="term" value="C:nucleus"/>
    <property type="evidence" value="ECO:0007669"/>
    <property type="project" value="TreeGrafter"/>
</dbReference>
<sequence length="531" mass="60089">MKSIKPNSFKSSNNNSSNTAPINVTGVNNNNANASSNVLEPTNGVNPANHSHSSSHSSSSSQSISSSTTQSTGNTSMISDISQESSESTPLVEVPKDRAERLEMLMDLIDGPKTKIGQASNDIYPCQTVTNSRLIPKSTSDIYTTTSKYRRMEQLDYFLKNPCSSHALIRERTRKRTSIVPFYDCCEDSQHAQLLIPLAHFDKSSNYCQLSEKKLNDAIRQTTQSNTGNADNVYLQLSKCVKKKIHFIPIIQMQTDLKLGDCSYLDTCHKINSCRYVHYGQLMPSEQSMSPEDIKHNNEVKESLRIWDFTRGEPMSLPLRDVPPPQWINCDVTKLDFDKLGNNFAVIIADPSWTIHMNLNYSSLNDDDLLSLRMDKLQKEGLLLLWVTGRTIETGRSFLKTWGYEVKNQITWVKTNQLIRTISTGRTGHWLNHSKEHLLVGLKGNPKWLNYSMDPQILISSTRETSRKPDEIYGMIERLVGPRARKLEFFGRQHNTRPGWVTIGNQLETTNLVEKEFSIPFANEQPGLPVK</sequence>
<proteinExistence type="inferred from homology"/>
<dbReference type="SUPFAM" id="SSF53335">
    <property type="entry name" value="S-adenosyl-L-methionine-dependent methyltransferases"/>
    <property type="match status" value="1"/>
</dbReference>
<dbReference type="Pfam" id="PF05063">
    <property type="entry name" value="MT-A70"/>
    <property type="match status" value="1"/>
</dbReference>
<dbReference type="OrthoDB" id="10262526at2759"/>
<feature type="compositionally biased region" description="Low complexity" evidence="7">
    <location>
        <begin position="50"/>
        <end position="72"/>
    </location>
</feature>
<comment type="similarity">
    <text evidence="6">Belongs to the MT-A70-like family.</text>
</comment>
<feature type="compositionally biased region" description="Polar residues" evidence="7">
    <location>
        <begin position="39"/>
        <end position="49"/>
    </location>
</feature>
<evidence type="ECO:0000256" key="2">
    <source>
        <dbReference type="ARBA" id="ARBA00022603"/>
    </source>
</evidence>
<dbReference type="PANTHER" id="PTHR12829">
    <property type="entry name" value="N6-ADENOSINE-METHYLTRANSFERASE"/>
    <property type="match status" value="1"/>
</dbReference>
<comment type="caution">
    <text evidence="8">The sequence shown here is derived from an EMBL/GenBank/DDBJ whole genome shotgun (WGS) entry which is preliminary data.</text>
</comment>
<dbReference type="InterPro" id="IPR007757">
    <property type="entry name" value="MT-A70-like"/>
</dbReference>
<dbReference type="GO" id="GO:0032259">
    <property type="term" value="P:methylation"/>
    <property type="evidence" value="ECO:0007669"/>
    <property type="project" value="UniProtKB-KW"/>
</dbReference>
<keyword evidence="3" id="KW-0808">Transferase</keyword>